<dbReference type="WBParaSite" id="PSAMB.scaffold863size40043.g9313.t1">
    <property type="protein sequence ID" value="PSAMB.scaffold863size40043.g9313.t1"/>
    <property type="gene ID" value="PSAMB.scaffold863size40043.g9313"/>
</dbReference>
<evidence type="ECO:0000313" key="3">
    <source>
        <dbReference type="WBParaSite" id="PSAMB.scaffold863size40043.g9313.t1"/>
    </source>
</evidence>
<sequence length="107" mass="11099">MVTSVASILIGSAVGTLAMSGFALNILVIAVIIKGSFLTANSSATYPLLFNLLLSDTTHLSLLLFYLTPAAIMQDVLVAGLDTILGSVMSVTLYVSQAMLACLACSR</sequence>
<dbReference type="AlphaFoldDB" id="A0A914XMT9"/>
<feature type="transmembrane region" description="Helical" evidence="1">
    <location>
        <begin position="45"/>
        <end position="72"/>
    </location>
</feature>
<organism evidence="2 3">
    <name type="scientific">Plectus sambesii</name>
    <dbReference type="NCBI Taxonomy" id="2011161"/>
    <lineage>
        <taxon>Eukaryota</taxon>
        <taxon>Metazoa</taxon>
        <taxon>Ecdysozoa</taxon>
        <taxon>Nematoda</taxon>
        <taxon>Chromadorea</taxon>
        <taxon>Plectida</taxon>
        <taxon>Plectina</taxon>
        <taxon>Plectoidea</taxon>
        <taxon>Plectidae</taxon>
        <taxon>Plectus</taxon>
    </lineage>
</organism>
<keyword evidence="1" id="KW-1133">Transmembrane helix</keyword>
<protein>
    <submittedName>
        <fullName evidence="3">Uncharacterized protein</fullName>
    </submittedName>
</protein>
<reference evidence="3" key="1">
    <citation type="submission" date="2022-11" db="UniProtKB">
        <authorList>
            <consortium name="WormBaseParasite"/>
        </authorList>
    </citation>
    <scope>IDENTIFICATION</scope>
</reference>
<feature type="transmembrane region" description="Helical" evidence="1">
    <location>
        <begin position="6"/>
        <end position="33"/>
    </location>
</feature>
<evidence type="ECO:0000313" key="2">
    <source>
        <dbReference type="Proteomes" id="UP000887566"/>
    </source>
</evidence>
<feature type="transmembrane region" description="Helical" evidence="1">
    <location>
        <begin position="84"/>
        <end position="105"/>
    </location>
</feature>
<dbReference type="Proteomes" id="UP000887566">
    <property type="component" value="Unplaced"/>
</dbReference>
<keyword evidence="1" id="KW-0472">Membrane</keyword>
<proteinExistence type="predicted"/>
<keyword evidence="2" id="KW-1185">Reference proteome</keyword>
<evidence type="ECO:0000256" key="1">
    <source>
        <dbReference type="SAM" id="Phobius"/>
    </source>
</evidence>
<accession>A0A914XMT9</accession>
<name>A0A914XMT9_9BILA</name>
<keyword evidence="1" id="KW-0812">Transmembrane</keyword>